<dbReference type="GO" id="GO:0050660">
    <property type="term" value="F:flavin adenine dinucleotide binding"/>
    <property type="evidence" value="ECO:0007669"/>
    <property type="project" value="InterPro"/>
</dbReference>
<dbReference type="InterPro" id="IPR051473">
    <property type="entry name" value="P2Ox-like"/>
</dbReference>
<accession>A0A4P6UZE8</accession>
<evidence type="ECO:0000259" key="8">
    <source>
        <dbReference type="Pfam" id="PF05199"/>
    </source>
</evidence>
<dbReference type="InterPro" id="IPR036188">
    <property type="entry name" value="FAD/NAD-bd_sf"/>
</dbReference>
<evidence type="ECO:0000256" key="6">
    <source>
        <dbReference type="SAM" id="MobiDB-lite"/>
    </source>
</evidence>
<organism evidence="9 10">
    <name type="scientific">Roseitalea porphyridii</name>
    <dbReference type="NCBI Taxonomy" id="1852022"/>
    <lineage>
        <taxon>Bacteria</taxon>
        <taxon>Pseudomonadati</taxon>
        <taxon>Pseudomonadota</taxon>
        <taxon>Alphaproteobacteria</taxon>
        <taxon>Hyphomicrobiales</taxon>
        <taxon>Ahrensiaceae</taxon>
        <taxon>Roseitalea</taxon>
    </lineage>
</organism>
<evidence type="ECO:0000256" key="5">
    <source>
        <dbReference type="ARBA" id="ARBA00023002"/>
    </source>
</evidence>
<proteinExistence type="inferred from homology"/>
<dbReference type="OrthoDB" id="9798604at2"/>
<name>A0A4P6UZE8_9HYPH</name>
<gene>
    <name evidence="9" type="ORF">E0E05_02730</name>
</gene>
<dbReference type="InterPro" id="IPR007867">
    <property type="entry name" value="GMC_OxRtase_C"/>
</dbReference>
<feature type="domain" description="Glucose-methanol-choline oxidoreductase C-terminal" evidence="8">
    <location>
        <begin position="420"/>
        <end position="526"/>
    </location>
</feature>
<dbReference type="SUPFAM" id="SSF54373">
    <property type="entry name" value="FAD-linked reductases, C-terminal domain"/>
    <property type="match status" value="1"/>
</dbReference>
<feature type="region of interest" description="Disordered" evidence="6">
    <location>
        <begin position="59"/>
        <end position="83"/>
    </location>
</feature>
<dbReference type="EMBL" id="CP036532">
    <property type="protein sequence ID" value="QBK29606.1"/>
    <property type="molecule type" value="Genomic_DNA"/>
</dbReference>
<evidence type="ECO:0000259" key="7">
    <source>
        <dbReference type="Pfam" id="PF00732"/>
    </source>
</evidence>
<keyword evidence="5" id="KW-0560">Oxidoreductase</keyword>
<dbReference type="AlphaFoldDB" id="A0A4P6UZE8"/>
<comment type="similarity">
    <text evidence="2">Belongs to the GMC oxidoreductase family.</text>
</comment>
<dbReference type="PANTHER" id="PTHR42784:SF1">
    <property type="entry name" value="PYRANOSE 2-OXIDASE"/>
    <property type="match status" value="1"/>
</dbReference>
<sequence>MVTTLPQSPQLCVIGAGVAGGLVAKRAAEAGMRVTILDCGPRLDRAELVKRFRQAHPQDLMSPYPENDHAPQPDPSDPGAYLIQKGPDPYEQQYIRAVGGTTWHWGAATWRYLPNDMRIKSLYGVGRDWPISYDDIEPWYYEAEVELGVAGPENAPFDAPRSKPYPMPPAPYSYLDQVFAEKLTSAGYTLIPAPQCRNNQQVYDGRPPCCGNANCMPICPIGAQYSGNMSVEKAEAAGAELIVNAVVHFLEVGEDGRIAAARYLTPDGEEFRIEAERFVLAANGIETPKIMLMSTQENAPDGVGNSSDMVGRNLMDHPGTGHTFDSEMPLWPGRGPNILSGIVNLRDGEFRRDHAARKLMPDNKTHVGEVTSEAIEEGLTGDELREAVRYRAARRQIIYSFNEQLPDPANRIVPSTEKLTDKLGIPRPEIHYAIDDYVRRAAEDTRRRVEAMMPLFGAKPESVRHNEGFYPNNHIMGATIMGDDPRDSVVDGDCRTHDHPNLWISSSSTFPSGSSVNSTLTIAALATRMAAHIVAEARTQ</sequence>
<dbReference type="Proteomes" id="UP000293719">
    <property type="component" value="Chromosome"/>
</dbReference>
<dbReference type="InterPro" id="IPR000172">
    <property type="entry name" value="GMC_OxRdtase_N"/>
</dbReference>
<dbReference type="PANTHER" id="PTHR42784">
    <property type="entry name" value="PYRANOSE 2-OXIDASE"/>
    <property type="match status" value="1"/>
</dbReference>
<evidence type="ECO:0000313" key="9">
    <source>
        <dbReference type="EMBL" id="QBK29606.1"/>
    </source>
</evidence>
<comment type="cofactor">
    <cofactor evidence="1">
        <name>FAD</name>
        <dbReference type="ChEBI" id="CHEBI:57692"/>
    </cofactor>
</comment>
<evidence type="ECO:0000256" key="1">
    <source>
        <dbReference type="ARBA" id="ARBA00001974"/>
    </source>
</evidence>
<feature type="domain" description="Glucose-methanol-choline oxidoreductase N-terminal" evidence="7">
    <location>
        <begin position="214"/>
        <end position="318"/>
    </location>
</feature>
<dbReference type="GO" id="GO:0016614">
    <property type="term" value="F:oxidoreductase activity, acting on CH-OH group of donors"/>
    <property type="evidence" value="ECO:0007669"/>
    <property type="project" value="InterPro"/>
</dbReference>
<evidence type="ECO:0000256" key="4">
    <source>
        <dbReference type="ARBA" id="ARBA00022827"/>
    </source>
</evidence>
<dbReference type="Gene3D" id="3.50.50.60">
    <property type="entry name" value="FAD/NAD(P)-binding domain"/>
    <property type="match status" value="2"/>
</dbReference>
<evidence type="ECO:0000256" key="2">
    <source>
        <dbReference type="ARBA" id="ARBA00010790"/>
    </source>
</evidence>
<evidence type="ECO:0000313" key="10">
    <source>
        <dbReference type="Proteomes" id="UP000293719"/>
    </source>
</evidence>
<dbReference type="KEGG" id="rpod:E0E05_02730"/>
<dbReference type="GeneID" id="90766199"/>
<evidence type="ECO:0000256" key="3">
    <source>
        <dbReference type="ARBA" id="ARBA00022630"/>
    </source>
</evidence>
<dbReference type="SUPFAM" id="SSF51905">
    <property type="entry name" value="FAD/NAD(P)-binding domain"/>
    <property type="match status" value="1"/>
</dbReference>
<keyword evidence="4" id="KW-0274">FAD</keyword>
<reference evidence="9 10" key="1">
    <citation type="journal article" date="2017" name="Int. J. Syst. Evol. Microbiol.">
        <title>Roseitalea porphyridii gen. nov., sp. nov., isolated from a red alga, and reclassification of Hoeflea suaedae Chung et al. 2013 as Pseudohoeflea suaedae gen. nov., comb. nov.</title>
        <authorList>
            <person name="Hyeon J.W."/>
            <person name="Jeong S.E."/>
            <person name="Baek K."/>
            <person name="Jeon C.O."/>
        </authorList>
    </citation>
    <scope>NUCLEOTIDE SEQUENCE [LARGE SCALE GENOMIC DNA]</scope>
    <source>
        <strain evidence="9 10">MA7-20</strain>
    </source>
</reference>
<dbReference type="Pfam" id="PF00732">
    <property type="entry name" value="GMC_oxred_N"/>
    <property type="match status" value="1"/>
</dbReference>
<dbReference type="Pfam" id="PF05199">
    <property type="entry name" value="GMC_oxred_C"/>
    <property type="match status" value="1"/>
</dbReference>
<protein>
    <submittedName>
        <fullName evidence="9">GMC family oxidoreductase</fullName>
    </submittedName>
</protein>
<keyword evidence="3" id="KW-0285">Flavoprotein</keyword>
<keyword evidence="10" id="KW-1185">Reference proteome</keyword>
<dbReference type="RefSeq" id="WP_131615321.1">
    <property type="nucleotide sequence ID" value="NZ_CP036532.1"/>
</dbReference>